<protein>
    <submittedName>
        <fullName evidence="1">Uncharacterized protein</fullName>
    </submittedName>
</protein>
<sequence length="47" mass="4516">MDGHGGAAVVTGHGGSPSVAAGACAGGIGGRRTTRWGCWLSAPLPRV</sequence>
<evidence type="ECO:0000313" key="1">
    <source>
        <dbReference type="EMBL" id="SBO95407.1"/>
    </source>
</evidence>
<dbReference type="EMBL" id="LT559118">
    <property type="protein sequence ID" value="SBO95407.1"/>
    <property type="molecule type" value="Genomic_DNA"/>
</dbReference>
<name>A0A1M4E925_9ACTN</name>
<dbReference type="AlphaFoldDB" id="A0A1M4E925"/>
<organism evidence="1">
    <name type="scientific">Nonomuraea gerenzanensis</name>
    <dbReference type="NCBI Taxonomy" id="93944"/>
    <lineage>
        <taxon>Bacteria</taxon>
        <taxon>Bacillati</taxon>
        <taxon>Actinomycetota</taxon>
        <taxon>Actinomycetes</taxon>
        <taxon>Streptosporangiales</taxon>
        <taxon>Streptosporangiaceae</taxon>
        <taxon>Nonomuraea</taxon>
    </lineage>
</organism>
<gene>
    <name evidence="1" type="ORF">BN4615_P4923</name>
</gene>
<proteinExistence type="predicted"/>
<reference evidence="1" key="1">
    <citation type="submission" date="2016-04" db="EMBL/GenBank/DDBJ databases">
        <authorList>
            <person name="Evans L.H."/>
            <person name="Alamgir A."/>
            <person name="Owens N."/>
            <person name="Weber N.D."/>
            <person name="Virtaneva K."/>
            <person name="Barbian K."/>
            <person name="Babar A."/>
            <person name="Rosenke K."/>
        </authorList>
    </citation>
    <scope>NUCLEOTIDE SEQUENCE</scope>
    <source>
        <strain evidence="1">Nono1</strain>
    </source>
</reference>
<accession>A0A1M4E925</accession>